<keyword evidence="7" id="KW-0249">Electron transport</keyword>
<dbReference type="PANTHER" id="PTHR13344:SF0">
    <property type="entry name" value="NADH DEHYDROGENASE [UBIQUINONE] 1 ALPHA SUBCOMPLEX SUBUNIT 8"/>
    <property type="match status" value="1"/>
</dbReference>
<proteinExistence type="inferred from homology"/>
<keyword evidence="5" id="KW-0679">Respiratory chain</keyword>
<comment type="function">
    <text evidence="1">Accessory subunit of the mitochondrial membrane respiratory chain NADH dehydrogenase (Complex I), that is believed not to be involved in catalysis. Complex I functions in the transfer of electrons from NADH to the respiratory chain. The immediate electron acceptor for the enzyme is believed to be ubiquinone.</text>
</comment>
<protein>
    <recommendedName>
        <fullName evidence="13">NADH-ubiquinone oxidoreductase</fullName>
    </recommendedName>
</protein>
<name>A0ABP1CZN3_9APHY</name>
<comment type="similarity">
    <text evidence="3">Belongs to the complex I NDUFA8 subunit family.</text>
</comment>
<reference evidence="12" key="1">
    <citation type="submission" date="2024-04" db="EMBL/GenBank/DDBJ databases">
        <authorList>
            <person name="Shaw F."/>
            <person name="Minotto A."/>
        </authorList>
    </citation>
    <scope>NUCLEOTIDE SEQUENCE [LARGE SCALE GENOMIC DNA]</scope>
</reference>
<evidence type="ECO:0000256" key="6">
    <source>
        <dbReference type="ARBA" id="ARBA00022737"/>
    </source>
</evidence>
<evidence type="ECO:0000313" key="12">
    <source>
        <dbReference type="Proteomes" id="UP001497453"/>
    </source>
</evidence>
<comment type="subcellular location">
    <subcellularLocation>
        <location evidence="2">Mitochondrion</location>
    </subcellularLocation>
</comment>
<gene>
    <name evidence="11" type="ORF">GFSPODELE1_LOCUS3033</name>
</gene>
<accession>A0ABP1CZN3</accession>
<evidence type="ECO:0000313" key="11">
    <source>
        <dbReference type="EMBL" id="CAL1700193.1"/>
    </source>
</evidence>
<sequence>MSIFHNPEDSSKPYKEPTPLPDDVPKVKELGTTSAPLKSAAFFIGAHCKEYNEDFMLCKNENRDPAHCLKEGRRVTRCAQDMITKMRENCLQEWDKHWNCLELNNHEYYMCRKPERTLNKCMFEKLVSISSPTPCIRSTERFEYDSCLRLLFVSLTANCRVSPRLSLAHQKAKRLFTRSSDRYSLVYRSSSTQ</sequence>
<dbReference type="Proteomes" id="UP001497453">
    <property type="component" value="Chromosome 2"/>
</dbReference>
<evidence type="ECO:0000256" key="3">
    <source>
        <dbReference type="ARBA" id="ARBA00010705"/>
    </source>
</evidence>
<dbReference type="PANTHER" id="PTHR13344">
    <property type="entry name" value="NADH-UBIQUINONE OXIDOREDUCTASE"/>
    <property type="match status" value="1"/>
</dbReference>
<dbReference type="PROSITE" id="PS51808">
    <property type="entry name" value="CHCH"/>
    <property type="match status" value="1"/>
</dbReference>
<evidence type="ECO:0000256" key="10">
    <source>
        <dbReference type="SAM" id="MobiDB-lite"/>
    </source>
</evidence>
<keyword evidence="4" id="KW-0813">Transport</keyword>
<organism evidence="11 12">
    <name type="scientific">Somion occarium</name>
    <dbReference type="NCBI Taxonomy" id="3059160"/>
    <lineage>
        <taxon>Eukaryota</taxon>
        <taxon>Fungi</taxon>
        <taxon>Dikarya</taxon>
        <taxon>Basidiomycota</taxon>
        <taxon>Agaricomycotina</taxon>
        <taxon>Agaricomycetes</taxon>
        <taxon>Polyporales</taxon>
        <taxon>Cerrenaceae</taxon>
        <taxon>Somion</taxon>
    </lineage>
</organism>
<keyword evidence="12" id="KW-1185">Reference proteome</keyword>
<evidence type="ECO:0008006" key="13">
    <source>
        <dbReference type="Google" id="ProtNLM"/>
    </source>
</evidence>
<evidence type="ECO:0000256" key="1">
    <source>
        <dbReference type="ARBA" id="ARBA00003195"/>
    </source>
</evidence>
<feature type="region of interest" description="Disordered" evidence="10">
    <location>
        <begin position="1"/>
        <end position="28"/>
    </location>
</feature>
<evidence type="ECO:0000256" key="9">
    <source>
        <dbReference type="ARBA" id="ARBA00023157"/>
    </source>
</evidence>
<evidence type="ECO:0000256" key="8">
    <source>
        <dbReference type="ARBA" id="ARBA00023128"/>
    </source>
</evidence>
<evidence type="ECO:0000256" key="5">
    <source>
        <dbReference type="ARBA" id="ARBA00022660"/>
    </source>
</evidence>
<evidence type="ECO:0000256" key="4">
    <source>
        <dbReference type="ARBA" id="ARBA00022448"/>
    </source>
</evidence>
<keyword evidence="6" id="KW-0677">Repeat</keyword>
<dbReference type="InterPro" id="IPR016680">
    <property type="entry name" value="NDUFA8"/>
</dbReference>
<keyword evidence="9" id="KW-1015">Disulfide bond</keyword>
<dbReference type="EMBL" id="OZ037945">
    <property type="protein sequence ID" value="CAL1700193.1"/>
    <property type="molecule type" value="Genomic_DNA"/>
</dbReference>
<evidence type="ECO:0000256" key="2">
    <source>
        <dbReference type="ARBA" id="ARBA00004173"/>
    </source>
</evidence>
<feature type="compositionally biased region" description="Basic and acidic residues" evidence="10">
    <location>
        <begin position="1"/>
        <end position="15"/>
    </location>
</feature>
<evidence type="ECO:0000256" key="7">
    <source>
        <dbReference type="ARBA" id="ARBA00022982"/>
    </source>
</evidence>
<keyword evidence="8" id="KW-0496">Mitochondrion</keyword>